<comment type="caution">
    <text evidence="1">The sequence shown here is derived from an EMBL/GenBank/DDBJ whole genome shotgun (WGS) entry which is preliminary data.</text>
</comment>
<keyword evidence="2" id="KW-1185">Reference proteome</keyword>
<proteinExistence type="predicted"/>
<evidence type="ECO:0000313" key="1">
    <source>
        <dbReference type="EMBL" id="CAH3193477.1"/>
    </source>
</evidence>
<dbReference type="EMBL" id="CALNXI010003497">
    <property type="protein sequence ID" value="CAH3193477.1"/>
    <property type="molecule type" value="Genomic_DNA"/>
</dbReference>
<sequence length="135" mass="15656">MIFLILTLKDLHDEVKNDVKVFTGEIAGLNRKKHKTEEEIEEIERIKMQKDMLLKYKNILKLYLGSLEYQMGEGMIYFNNPHQLLDRLELLGGSILAGNNGVIPEFSQIAHLLNQMKVISKKQLNDLLKNYISIK</sequence>
<organism evidence="1 2">
    <name type="scientific">Porites evermanni</name>
    <dbReference type="NCBI Taxonomy" id="104178"/>
    <lineage>
        <taxon>Eukaryota</taxon>
        <taxon>Metazoa</taxon>
        <taxon>Cnidaria</taxon>
        <taxon>Anthozoa</taxon>
        <taxon>Hexacorallia</taxon>
        <taxon>Scleractinia</taxon>
        <taxon>Fungiina</taxon>
        <taxon>Poritidae</taxon>
        <taxon>Porites</taxon>
    </lineage>
</organism>
<dbReference type="Proteomes" id="UP001159427">
    <property type="component" value="Unassembled WGS sequence"/>
</dbReference>
<evidence type="ECO:0000313" key="2">
    <source>
        <dbReference type="Proteomes" id="UP001159427"/>
    </source>
</evidence>
<accession>A0ABN8SSD1</accession>
<gene>
    <name evidence="1" type="ORF">PEVE_00025885</name>
</gene>
<protein>
    <submittedName>
        <fullName evidence="1">Uncharacterized protein</fullName>
    </submittedName>
</protein>
<reference evidence="1 2" key="1">
    <citation type="submission" date="2022-05" db="EMBL/GenBank/DDBJ databases">
        <authorList>
            <consortium name="Genoscope - CEA"/>
            <person name="William W."/>
        </authorList>
    </citation>
    <scope>NUCLEOTIDE SEQUENCE [LARGE SCALE GENOMIC DNA]</scope>
</reference>
<name>A0ABN8SSD1_9CNID</name>